<dbReference type="Gene3D" id="3.40.710.10">
    <property type="entry name" value="DD-peptidase/beta-lactamase superfamily"/>
    <property type="match status" value="2"/>
</dbReference>
<sequence length="529" mass="54558">MASWTRNLAVTAGATALVVTGNVASHLLAAEPDAAPAGVTTAIGALAADLDAILTDPRLDGGQASVVVRDAATGETLYEHDGAQRLMPASNEKLLTSAVALDVLGPGYTFDTTVATAGQRTGPILRGDVYLRGTGDPTLLASDYAELAKQLADDGVRVVSGRVLADDTWFDDVRLGNDWAWDDEPYYYAAPVSALTVAPDTDYDAGTVIVGVDPAAEPGAPAVVTLTPETDAVTIVNEATTGAAGSGNDVSVEREHGTDRIIVSGTVAAGGSGVSEWASVREPTDYAADVFVRALAEAGVRVTGGIGRGVTPSGATVLAEHRSMPLSQLLVPFLKLSNNGHAEVLIKAMGREVSGAGTWAAGLAVLREALPGYGVDTATIANRDGSGLSRRNLIPAAELADLLVAAQDRPWFDVWYEALPIAGVADRMVGGTLRSRMRGTPAAGNVHAKTGSLTGASSLSGYVDDADGRRLVFSIVFNDYLSGKPSDLEDRIAVRLASHSEGTAARLTTADVPAADLPDDVECSWVKAC</sequence>
<name>A0A418KVT3_9ACTN</name>
<dbReference type="GO" id="GO:0006508">
    <property type="term" value="P:proteolysis"/>
    <property type="evidence" value="ECO:0007669"/>
    <property type="project" value="InterPro"/>
</dbReference>
<dbReference type="PRINTS" id="PR00922">
    <property type="entry name" value="DADACBPTASE3"/>
</dbReference>
<keyword evidence="3" id="KW-0121">Carboxypeptidase</keyword>
<comment type="caution">
    <text evidence="3">The sequence shown here is derived from an EMBL/GenBank/DDBJ whole genome shotgun (WGS) entry which is preliminary data.</text>
</comment>
<dbReference type="RefSeq" id="WP_119658610.1">
    <property type="nucleotide sequence ID" value="NZ_QUAL01000034.1"/>
</dbReference>
<accession>A0A418KVT3</accession>
<dbReference type="EMBL" id="QUAL01000034">
    <property type="protein sequence ID" value="RIQ34176.1"/>
    <property type="molecule type" value="Genomic_DNA"/>
</dbReference>
<proteinExistence type="inferred from homology"/>
<dbReference type="InterPro" id="IPR000667">
    <property type="entry name" value="Peptidase_S13"/>
</dbReference>
<dbReference type="NCBIfam" id="TIGR00666">
    <property type="entry name" value="PBP4"/>
    <property type="match status" value="1"/>
</dbReference>
<evidence type="ECO:0000256" key="2">
    <source>
        <dbReference type="ARBA" id="ARBA00022801"/>
    </source>
</evidence>
<dbReference type="GO" id="GO:0000270">
    <property type="term" value="P:peptidoglycan metabolic process"/>
    <property type="evidence" value="ECO:0007669"/>
    <property type="project" value="TreeGrafter"/>
</dbReference>
<keyword evidence="4" id="KW-1185">Reference proteome</keyword>
<dbReference type="Gene3D" id="3.50.80.20">
    <property type="entry name" value="D-Ala-D-Ala carboxypeptidase C, peptidase S13"/>
    <property type="match status" value="1"/>
</dbReference>
<keyword evidence="3" id="KW-0645">Protease</keyword>
<dbReference type="EC" id="3.4.16.4" evidence="3"/>
<dbReference type="InterPro" id="IPR012338">
    <property type="entry name" value="Beta-lactam/transpept-like"/>
</dbReference>
<evidence type="ECO:0000313" key="3">
    <source>
        <dbReference type="EMBL" id="RIQ34176.1"/>
    </source>
</evidence>
<keyword evidence="2 3" id="KW-0378">Hydrolase</keyword>
<evidence type="ECO:0000256" key="1">
    <source>
        <dbReference type="ARBA" id="ARBA00006096"/>
    </source>
</evidence>
<protein>
    <submittedName>
        <fullName evidence="3">D-alanyl-D-alanine carboxypeptidase/D-alanyl-D-alanine-endopeptidase</fullName>
        <ecNumber evidence="3">3.4.16.4</ecNumber>
    </submittedName>
</protein>
<dbReference type="PANTHER" id="PTHR30023">
    <property type="entry name" value="D-ALANYL-D-ALANINE CARBOXYPEPTIDASE"/>
    <property type="match status" value="1"/>
</dbReference>
<comment type="similarity">
    <text evidence="1">Belongs to the peptidase S13 family.</text>
</comment>
<dbReference type="Proteomes" id="UP000284057">
    <property type="component" value="Unassembled WGS sequence"/>
</dbReference>
<dbReference type="Pfam" id="PF02113">
    <property type="entry name" value="Peptidase_S13"/>
    <property type="match status" value="1"/>
</dbReference>
<evidence type="ECO:0000313" key="4">
    <source>
        <dbReference type="Proteomes" id="UP000284057"/>
    </source>
</evidence>
<dbReference type="OrthoDB" id="9802627at2"/>
<organism evidence="3 4">
    <name type="scientific">Jiangella rhizosphaerae</name>
    <dbReference type="NCBI Taxonomy" id="2293569"/>
    <lineage>
        <taxon>Bacteria</taxon>
        <taxon>Bacillati</taxon>
        <taxon>Actinomycetota</taxon>
        <taxon>Actinomycetes</taxon>
        <taxon>Jiangellales</taxon>
        <taxon>Jiangellaceae</taxon>
        <taxon>Jiangella</taxon>
    </lineage>
</organism>
<dbReference type="PANTHER" id="PTHR30023:SF0">
    <property type="entry name" value="PENICILLIN-SENSITIVE CARBOXYPEPTIDASE A"/>
    <property type="match status" value="1"/>
</dbReference>
<reference evidence="3 4" key="1">
    <citation type="submission" date="2018-09" db="EMBL/GenBank/DDBJ databases">
        <title>Isolation, diversity and antifungal activity of actinobacteria from wheat.</title>
        <authorList>
            <person name="Han C."/>
        </authorList>
    </citation>
    <scope>NUCLEOTIDE SEQUENCE [LARGE SCALE GENOMIC DNA]</scope>
    <source>
        <strain evidence="3 4">NEAU-YY265</strain>
    </source>
</reference>
<gene>
    <name evidence="3" type="primary">dacB</name>
    <name evidence="3" type="ORF">DY240_03660</name>
</gene>
<dbReference type="AlphaFoldDB" id="A0A418KVT3"/>
<dbReference type="GO" id="GO:0009002">
    <property type="term" value="F:serine-type D-Ala-D-Ala carboxypeptidase activity"/>
    <property type="evidence" value="ECO:0007669"/>
    <property type="project" value="UniProtKB-EC"/>
</dbReference>
<dbReference type="SUPFAM" id="SSF56601">
    <property type="entry name" value="beta-lactamase/transpeptidase-like"/>
    <property type="match status" value="1"/>
</dbReference>